<dbReference type="Proteomes" id="UP001623330">
    <property type="component" value="Unassembled WGS sequence"/>
</dbReference>
<evidence type="ECO:0000313" key="5">
    <source>
        <dbReference type="EMBL" id="KAL3233760.1"/>
    </source>
</evidence>
<comment type="similarity">
    <text evidence="4">Belongs to the FPP/GGPP synthase family.</text>
</comment>
<keyword evidence="6" id="KW-1185">Reference proteome</keyword>
<dbReference type="PROSITE" id="PS00444">
    <property type="entry name" value="POLYPRENYL_SYNTHASE_2"/>
    <property type="match status" value="1"/>
</dbReference>
<evidence type="ECO:0000256" key="3">
    <source>
        <dbReference type="ARBA" id="ARBA00022842"/>
    </source>
</evidence>
<dbReference type="EMBL" id="JBEVYD010000004">
    <property type="protein sequence ID" value="KAL3233760.1"/>
    <property type="molecule type" value="Genomic_DNA"/>
</dbReference>
<organism evidence="5 6">
    <name type="scientific">Nakaseomyces bracarensis</name>
    <dbReference type="NCBI Taxonomy" id="273131"/>
    <lineage>
        <taxon>Eukaryota</taxon>
        <taxon>Fungi</taxon>
        <taxon>Dikarya</taxon>
        <taxon>Ascomycota</taxon>
        <taxon>Saccharomycotina</taxon>
        <taxon>Saccharomycetes</taxon>
        <taxon>Saccharomycetales</taxon>
        <taxon>Saccharomycetaceae</taxon>
        <taxon>Nakaseomyces</taxon>
    </lineage>
</organism>
<dbReference type="Gene3D" id="1.10.600.10">
    <property type="entry name" value="Farnesyl Diphosphate Synthase"/>
    <property type="match status" value="1"/>
</dbReference>
<dbReference type="SUPFAM" id="SSF48576">
    <property type="entry name" value="Terpenoid synthases"/>
    <property type="match status" value="1"/>
</dbReference>
<dbReference type="InterPro" id="IPR008949">
    <property type="entry name" value="Isoprenoid_synthase_dom_sf"/>
</dbReference>
<dbReference type="InterPro" id="IPR033749">
    <property type="entry name" value="Polyprenyl_synt_CS"/>
</dbReference>
<dbReference type="SFLD" id="SFLDS00005">
    <property type="entry name" value="Isoprenoid_Synthase_Type_I"/>
    <property type="match status" value="1"/>
</dbReference>
<evidence type="ECO:0000256" key="2">
    <source>
        <dbReference type="ARBA" id="ARBA00022723"/>
    </source>
</evidence>
<accession>A0ABR4NXX6</accession>
<dbReference type="Pfam" id="PF00348">
    <property type="entry name" value="polyprenyl_synt"/>
    <property type="match status" value="1"/>
</dbReference>
<comment type="caution">
    <text evidence="5">The sequence shown here is derived from an EMBL/GenBank/DDBJ whole genome shotgun (WGS) entry which is preliminary data.</text>
</comment>
<protein>
    <submittedName>
        <fullName evidence="5">Geranylgeranyl pyrophosphate synthase BTS1</fullName>
    </submittedName>
</protein>
<evidence type="ECO:0000256" key="4">
    <source>
        <dbReference type="RuleBase" id="RU004466"/>
    </source>
</evidence>
<dbReference type="PROSITE" id="PS00723">
    <property type="entry name" value="POLYPRENYL_SYNTHASE_1"/>
    <property type="match status" value="1"/>
</dbReference>
<dbReference type="InterPro" id="IPR000092">
    <property type="entry name" value="Polyprenyl_synt"/>
</dbReference>
<name>A0ABR4NXX6_9SACH</name>
<sequence length="330" mass="38260">MEGIQQLIESPPQWSSADELAIRQPYNHIASIPGKNFRTQLIFLFNSFYELEDTTLRSVTEIIEILHNSSLLIDDIEDNSQLRRGVVAAHMVYNIPMTINTANYMYFEAMNLLRKLSTDEAITSSLMAIFNEELQNLHRGQGLDIYWRDHLQEFIPTEDMYFNMVMNKTGGLFRLTLRIMEKLSPKWRNKTTLVPLGNLLGIIYQIRDDFLNLADEHMMENKGYADDISEGKLSFPIIHGLNFAKDQDNGNTLLMDILQSKKKDDGTKRIAVNYLQNKSKSLSYCRIVLQKLNSQLHSKSYFPKDLYEEKSETSLAIEKLYEMFKFLATV</sequence>
<keyword evidence="2" id="KW-0479">Metal-binding</keyword>
<dbReference type="SFLD" id="SFLDG01017">
    <property type="entry name" value="Polyprenyl_Transferase_Like"/>
    <property type="match status" value="1"/>
</dbReference>
<reference evidence="5 6" key="1">
    <citation type="submission" date="2024-05" db="EMBL/GenBank/DDBJ databases">
        <title>Long read based assembly of the Candida bracarensis genome reveals expanded adhesin content.</title>
        <authorList>
            <person name="Marcet-Houben M."/>
            <person name="Ksiezopolska E."/>
            <person name="Gabaldon T."/>
        </authorList>
    </citation>
    <scope>NUCLEOTIDE SEQUENCE [LARGE SCALE GENOMIC DNA]</scope>
    <source>
        <strain evidence="5 6">CBM6</strain>
    </source>
</reference>
<dbReference type="PANTHER" id="PTHR12001">
    <property type="entry name" value="GERANYLGERANYL PYROPHOSPHATE SYNTHASE"/>
    <property type="match status" value="1"/>
</dbReference>
<evidence type="ECO:0000256" key="1">
    <source>
        <dbReference type="ARBA" id="ARBA00022679"/>
    </source>
</evidence>
<gene>
    <name evidence="5" type="ORF">RNJ44_03800</name>
</gene>
<dbReference type="PANTHER" id="PTHR12001:SF44">
    <property type="entry name" value="GERANYLGERANYL PYROPHOSPHATE SYNTHASE"/>
    <property type="match status" value="1"/>
</dbReference>
<evidence type="ECO:0000313" key="6">
    <source>
        <dbReference type="Proteomes" id="UP001623330"/>
    </source>
</evidence>
<keyword evidence="3" id="KW-0460">Magnesium</keyword>
<proteinExistence type="inferred from homology"/>
<dbReference type="CDD" id="cd00685">
    <property type="entry name" value="Trans_IPPS_HT"/>
    <property type="match status" value="1"/>
</dbReference>
<keyword evidence="1 4" id="KW-0808">Transferase</keyword>